<feature type="chain" id="PRO_5047450373" description="Secreted protein" evidence="1">
    <location>
        <begin position="27"/>
        <end position="374"/>
    </location>
</feature>
<name>A0ABT0UC88_9BACT</name>
<sequence length="374" mass="42869">MRNVSTLTYLLVFATLCLSTSPCVIAQDTVKEPASPSSELPLSSKDPDEIRARNIAQFIDAHVACRMTQRFEMYCPHSEEELRKLKSMGFTQVILDRVELHEMATRIGLKVVLGNWWSHQTTPDEIERGLLWARAVDPKTLVGFSVQDEPERNTPETHFDFYVDLYKRLKPVFRKEFPTTRIEISHWGPMAALTDAQLQYYSLLYNAADVMRIMPYPDIHEAPLDDVFFIMQRSRKIMTLADRQLPLVVILQTWIHPPKSKLPEIDELRVMAYQAMLAGAETLSFFDFNQQVWNQTPGFSDRFAELMAELTSLSERYREHEIDTYITQNGIVKSTLTSSTGEVSRIELNTHRHAVGGFGPLEVREVTSGLPDGR</sequence>
<dbReference type="Gene3D" id="3.20.20.80">
    <property type="entry name" value="Glycosidases"/>
    <property type="match status" value="1"/>
</dbReference>
<protein>
    <recommendedName>
        <fullName evidence="4">Secreted protein</fullName>
    </recommendedName>
</protein>
<dbReference type="InterPro" id="IPR017853">
    <property type="entry name" value="GH"/>
</dbReference>
<dbReference type="Proteomes" id="UP001202961">
    <property type="component" value="Unassembled WGS sequence"/>
</dbReference>
<keyword evidence="3" id="KW-1185">Reference proteome</keyword>
<proteinExistence type="predicted"/>
<evidence type="ECO:0000256" key="1">
    <source>
        <dbReference type="SAM" id="SignalP"/>
    </source>
</evidence>
<keyword evidence="1" id="KW-0732">Signal</keyword>
<organism evidence="2 3">
    <name type="scientific">Aporhodopirellula aestuarii</name>
    <dbReference type="NCBI Taxonomy" id="2950107"/>
    <lineage>
        <taxon>Bacteria</taxon>
        <taxon>Pseudomonadati</taxon>
        <taxon>Planctomycetota</taxon>
        <taxon>Planctomycetia</taxon>
        <taxon>Pirellulales</taxon>
        <taxon>Pirellulaceae</taxon>
        <taxon>Aporhodopirellula</taxon>
    </lineage>
</organism>
<dbReference type="EMBL" id="JAMQBK010000095">
    <property type="protein sequence ID" value="MCM2374644.1"/>
    <property type="molecule type" value="Genomic_DNA"/>
</dbReference>
<evidence type="ECO:0000313" key="3">
    <source>
        <dbReference type="Proteomes" id="UP001202961"/>
    </source>
</evidence>
<comment type="caution">
    <text evidence="2">The sequence shown here is derived from an EMBL/GenBank/DDBJ whole genome shotgun (WGS) entry which is preliminary data.</text>
</comment>
<feature type="signal peptide" evidence="1">
    <location>
        <begin position="1"/>
        <end position="26"/>
    </location>
</feature>
<accession>A0ABT0UC88</accession>
<evidence type="ECO:0008006" key="4">
    <source>
        <dbReference type="Google" id="ProtNLM"/>
    </source>
</evidence>
<gene>
    <name evidence="2" type="ORF">NB063_28820</name>
</gene>
<evidence type="ECO:0000313" key="2">
    <source>
        <dbReference type="EMBL" id="MCM2374644.1"/>
    </source>
</evidence>
<dbReference type="SUPFAM" id="SSF51445">
    <property type="entry name" value="(Trans)glycosidases"/>
    <property type="match status" value="1"/>
</dbReference>
<reference evidence="2 3" key="1">
    <citation type="journal article" date="2022" name="Syst. Appl. Microbiol.">
        <title>Rhodopirellula aestuarii sp. nov., a novel member of the genus Rhodopirellula isolated from brackish sediments collected in the Tagus River estuary, Portugal.</title>
        <authorList>
            <person name="Vitorino I.R."/>
            <person name="Klimek D."/>
            <person name="Calusinska M."/>
            <person name="Lobo-da-Cunha A."/>
            <person name="Vasconcelos V."/>
            <person name="Lage O.M."/>
        </authorList>
    </citation>
    <scope>NUCLEOTIDE SEQUENCE [LARGE SCALE GENOMIC DNA]</scope>
    <source>
        <strain evidence="2 3">ICT_H3.1</strain>
    </source>
</reference>
<dbReference type="RefSeq" id="WP_250932623.1">
    <property type="nucleotide sequence ID" value="NZ_JAMQBK010000095.1"/>
</dbReference>